<dbReference type="InterPro" id="IPR018060">
    <property type="entry name" value="HTH_AraC"/>
</dbReference>
<dbReference type="GO" id="GO:0003700">
    <property type="term" value="F:DNA-binding transcription factor activity"/>
    <property type="evidence" value="ECO:0007669"/>
    <property type="project" value="InterPro"/>
</dbReference>
<dbReference type="Proteomes" id="UP000006250">
    <property type="component" value="Unassembled WGS sequence"/>
</dbReference>
<keyword evidence="2" id="KW-0804">Transcription</keyword>
<evidence type="ECO:0000313" key="5">
    <source>
        <dbReference type="Proteomes" id="UP000006250"/>
    </source>
</evidence>
<dbReference type="Pfam" id="PF12833">
    <property type="entry name" value="HTH_18"/>
    <property type="match status" value="1"/>
</dbReference>
<evidence type="ECO:0000313" key="4">
    <source>
        <dbReference type="EMBL" id="EFL49364.1"/>
    </source>
</evidence>
<sequence>MTPAASLLRDRLAALLAAQATSDGFSPTPLPGVRYARAMRHFPLAPVLYEPSIVLLATGKKRAVCGETVHELDPGHYWVVAAPLAFACESLGSPEAPLYGLSVRVEPAVLGELLLEMDEDTPASVDVAGMCASPMTEEIADAAVRLAACLASPLDARLLGPGIVREIVYRALRGDQGAALRGLAAHNGRLRAIARVLRRIHAEYATPLDVEKLAREAHMGLSTFHHAFRAVTASTPLKYLKTVRLHKARAFLAEPGRTAGDAARLAGYASASQFSREYKRHFGASPSEEAARLKGGEG</sequence>
<dbReference type="PANTHER" id="PTHR43436:SF2">
    <property type="entry name" value="ARAC_XYLS FAMILY TRANSCRIPTIONAL REGULATOR"/>
    <property type="match status" value="1"/>
</dbReference>
<keyword evidence="5" id="KW-1185">Reference proteome</keyword>
<dbReference type="PROSITE" id="PS01124">
    <property type="entry name" value="HTH_ARAC_FAMILY_2"/>
    <property type="match status" value="1"/>
</dbReference>
<dbReference type="STRING" id="596151.DesfrDRAFT_3906"/>
<dbReference type="GO" id="GO:0043565">
    <property type="term" value="F:sequence-specific DNA binding"/>
    <property type="evidence" value="ECO:0007669"/>
    <property type="project" value="InterPro"/>
</dbReference>
<accession>E1K206</accession>
<dbReference type="SUPFAM" id="SSF46689">
    <property type="entry name" value="Homeodomain-like"/>
    <property type="match status" value="2"/>
</dbReference>
<evidence type="ECO:0000256" key="2">
    <source>
        <dbReference type="ARBA" id="ARBA00023163"/>
    </source>
</evidence>
<evidence type="ECO:0000259" key="3">
    <source>
        <dbReference type="PROSITE" id="PS01124"/>
    </source>
</evidence>
<name>E1K206_SOLFR</name>
<dbReference type="AlphaFoldDB" id="E1K206"/>
<dbReference type="PANTHER" id="PTHR43436">
    <property type="entry name" value="ARAC-FAMILY TRANSCRIPTIONAL REGULATOR"/>
    <property type="match status" value="1"/>
</dbReference>
<dbReference type="Pfam" id="PF06719">
    <property type="entry name" value="AraC_N"/>
    <property type="match status" value="1"/>
</dbReference>
<dbReference type="RefSeq" id="WP_005996781.1">
    <property type="nucleotide sequence ID" value="NZ_AECZ01000047.1"/>
</dbReference>
<comment type="caution">
    <text evidence="4">The sequence shown here is derived from an EMBL/GenBank/DDBJ whole genome shotgun (WGS) entry which is preliminary data.</text>
</comment>
<dbReference type="InterPro" id="IPR009594">
    <property type="entry name" value="Tscrpt_reg_HTH_AraC_N"/>
</dbReference>
<proteinExistence type="predicted"/>
<dbReference type="InterPro" id="IPR009057">
    <property type="entry name" value="Homeodomain-like_sf"/>
</dbReference>
<protein>
    <submittedName>
        <fullName evidence="4">Transcriptional regulator, AraC family</fullName>
    </submittedName>
</protein>
<keyword evidence="1" id="KW-0805">Transcription regulation</keyword>
<dbReference type="eggNOG" id="COG2207">
    <property type="taxonomic scope" value="Bacteria"/>
</dbReference>
<dbReference type="SMART" id="SM00342">
    <property type="entry name" value="HTH_ARAC"/>
    <property type="match status" value="1"/>
</dbReference>
<evidence type="ECO:0000256" key="1">
    <source>
        <dbReference type="ARBA" id="ARBA00023015"/>
    </source>
</evidence>
<dbReference type="Gene3D" id="1.10.10.60">
    <property type="entry name" value="Homeodomain-like"/>
    <property type="match status" value="1"/>
</dbReference>
<organism evidence="4 5">
    <name type="scientific">Solidesulfovibrio fructosivorans JJ]</name>
    <dbReference type="NCBI Taxonomy" id="596151"/>
    <lineage>
        <taxon>Bacteria</taxon>
        <taxon>Pseudomonadati</taxon>
        <taxon>Thermodesulfobacteriota</taxon>
        <taxon>Desulfovibrionia</taxon>
        <taxon>Desulfovibrionales</taxon>
        <taxon>Desulfovibrionaceae</taxon>
        <taxon>Solidesulfovibrio</taxon>
    </lineage>
</organism>
<reference evidence="4 5" key="1">
    <citation type="submission" date="2010-08" db="EMBL/GenBank/DDBJ databases">
        <title>The draft genome of Desulfovibrio fructosovorans JJ.</title>
        <authorList>
            <consortium name="US DOE Joint Genome Institute (JGI-PGF)"/>
            <person name="Lucas S."/>
            <person name="Copeland A."/>
            <person name="Lapidus A."/>
            <person name="Cheng J.-F."/>
            <person name="Bruce D."/>
            <person name="Goodwin L."/>
            <person name="Pitluck S."/>
            <person name="Land M.L."/>
            <person name="Hauser L."/>
            <person name="Chang Y.-J."/>
            <person name="Jeffries C."/>
            <person name="Wall J.D."/>
            <person name="Stahl D.A."/>
            <person name="Arkin A.P."/>
            <person name="Dehal P."/>
            <person name="Stolyar S.M."/>
            <person name="Hazen T.C."/>
            <person name="Woyke T.J."/>
        </authorList>
    </citation>
    <scope>NUCLEOTIDE SEQUENCE [LARGE SCALE GENOMIC DNA]</scope>
    <source>
        <strain evidence="4 5">JJ</strain>
    </source>
</reference>
<dbReference type="EMBL" id="AECZ01000047">
    <property type="protein sequence ID" value="EFL49364.1"/>
    <property type="molecule type" value="Genomic_DNA"/>
</dbReference>
<gene>
    <name evidence="4" type="ORF">DesfrDRAFT_3906</name>
</gene>
<feature type="domain" description="HTH araC/xylS-type" evidence="3">
    <location>
        <begin position="194"/>
        <end position="292"/>
    </location>
</feature>